<dbReference type="PANTHER" id="PTHR34504">
    <property type="entry name" value="ANTITOXIN HICB"/>
    <property type="match status" value="1"/>
</dbReference>
<dbReference type="InterPro" id="IPR035069">
    <property type="entry name" value="TTHA1013/TTHA0281-like"/>
</dbReference>
<proteinExistence type="predicted"/>
<dbReference type="InterPro" id="IPR051404">
    <property type="entry name" value="TA_system_antitoxin"/>
</dbReference>
<dbReference type="AlphaFoldDB" id="A0A8J3IHH3"/>
<name>A0A8J3IHH3_9CHLR</name>
<organism evidence="2 3">
    <name type="scientific">Reticulibacter mediterranei</name>
    <dbReference type="NCBI Taxonomy" id="2778369"/>
    <lineage>
        <taxon>Bacteria</taxon>
        <taxon>Bacillati</taxon>
        <taxon>Chloroflexota</taxon>
        <taxon>Ktedonobacteria</taxon>
        <taxon>Ktedonobacterales</taxon>
        <taxon>Reticulibacteraceae</taxon>
        <taxon>Reticulibacter</taxon>
    </lineage>
</organism>
<accession>A0A8J3IHH3</accession>
<keyword evidence="3" id="KW-1185">Reference proteome</keyword>
<dbReference type="InterPro" id="IPR031807">
    <property type="entry name" value="HicB-like"/>
</dbReference>
<comment type="caution">
    <text evidence="2">The sequence shown here is derived from an EMBL/GenBank/DDBJ whole genome shotgun (WGS) entry which is preliminary data.</text>
</comment>
<reference evidence="2" key="1">
    <citation type="submission" date="2020-10" db="EMBL/GenBank/DDBJ databases">
        <title>Taxonomic study of unclassified bacteria belonging to the class Ktedonobacteria.</title>
        <authorList>
            <person name="Yabe S."/>
            <person name="Wang C.M."/>
            <person name="Zheng Y."/>
            <person name="Sakai Y."/>
            <person name="Cavaletti L."/>
            <person name="Monciardini P."/>
            <person name="Donadio S."/>
        </authorList>
    </citation>
    <scope>NUCLEOTIDE SEQUENCE</scope>
    <source>
        <strain evidence="2">ID150040</strain>
    </source>
</reference>
<dbReference type="PANTHER" id="PTHR34504:SF2">
    <property type="entry name" value="UPF0150 PROTEIN SSL0259"/>
    <property type="match status" value="1"/>
</dbReference>
<dbReference type="Proteomes" id="UP000597444">
    <property type="component" value="Unassembled WGS sequence"/>
</dbReference>
<evidence type="ECO:0000313" key="3">
    <source>
        <dbReference type="Proteomes" id="UP000597444"/>
    </source>
</evidence>
<feature type="domain" description="HicB-like antitoxin of toxin-antitoxin system" evidence="1">
    <location>
        <begin position="19"/>
        <end position="72"/>
    </location>
</feature>
<dbReference type="Gene3D" id="3.30.160.250">
    <property type="match status" value="1"/>
</dbReference>
<dbReference type="Pfam" id="PF15919">
    <property type="entry name" value="HicB_lk_antitox"/>
    <property type="match status" value="1"/>
</dbReference>
<sequence length="85" mass="9318">MPRYQEGNNVHHFLVIFEKCAEHYGASAPDLPGCVAVGDTLEEVKQAMREAIEMHIQGMIEDNEPIPPPQSTACYPDIAVPNAIA</sequence>
<protein>
    <submittedName>
        <fullName evidence="2">HicB family protein</fullName>
    </submittedName>
</protein>
<evidence type="ECO:0000313" key="2">
    <source>
        <dbReference type="EMBL" id="GHO95654.1"/>
    </source>
</evidence>
<evidence type="ECO:0000259" key="1">
    <source>
        <dbReference type="Pfam" id="PF15919"/>
    </source>
</evidence>
<gene>
    <name evidence="2" type="ORF">KSF_057020</name>
</gene>
<dbReference type="SUPFAM" id="SSF143100">
    <property type="entry name" value="TTHA1013/TTHA0281-like"/>
    <property type="match status" value="1"/>
</dbReference>
<dbReference type="EMBL" id="BNJK01000001">
    <property type="protein sequence ID" value="GHO95654.1"/>
    <property type="molecule type" value="Genomic_DNA"/>
</dbReference>